<keyword evidence="4" id="KW-1185">Reference proteome</keyword>
<dbReference type="SUPFAM" id="SSF55021">
    <property type="entry name" value="ACT-like"/>
    <property type="match status" value="1"/>
</dbReference>
<evidence type="ECO:0000259" key="2">
    <source>
        <dbReference type="PROSITE" id="PS51671"/>
    </source>
</evidence>
<dbReference type="CDD" id="cd04888">
    <property type="entry name" value="ACT_PheB-BS"/>
    <property type="match status" value="1"/>
</dbReference>
<dbReference type="InterPro" id="IPR045865">
    <property type="entry name" value="ACT-like_dom_sf"/>
</dbReference>
<name>A0A419SIY4_9BACL</name>
<organism evidence="3 4">
    <name type="scientific">Ammoniphilus oxalaticus</name>
    <dbReference type="NCBI Taxonomy" id="66863"/>
    <lineage>
        <taxon>Bacteria</taxon>
        <taxon>Bacillati</taxon>
        <taxon>Bacillota</taxon>
        <taxon>Bacilli</taxon>
        <taxon>Bacillales</taxon>
        <taxon>Paenibacillaceae</taxon>
        <taxon>Aneurinibacillus group</taxon>
        <taxon>Ammoniphilus</taxon>
    </lineage>
</organism>
<reference evidence="3 4" key="1">
    <citation type="submission" date="2016-08" db="EMBL/GenBank/DDBJ databases">
        <title>Novel Firmicute Genomes.</title>
        <authorList>
            <person name="Poppleton D.I."/>
            <person name="Gribaldo S."/>
        </authorList>
    </citation>
    <scope>NUCLEOTIDE SEQUENCE [LARGE SCALE GENOMIC DNA]</scope>
    <source>
        <strain evidence="3 4">RAOx-1</strain>
    </source>
</reference>
<evidence type="ECO:0000313" key="3">
    <source>
        <dbReference type="EMBL" id="RKD23909.1"/>
    </source>
</evidence>
<dbReference type="EMBL" id="MCHY01000008">
    <property type="protein sequence ID" value="RKD23909.1"/>
    <property type="molecule type" value="Genomic_DNA"/>
</dbReference>
<dbReference type="InterPro" id="IPR008310">
    <property type="entry name" value="UPF0735_ACT_dom-cont"/>
</dbReference>
<dbReference type="PIRSF" id="PIRSF025624">
    <property type="entry name" value="ACT_PheB"/>
    <property type="match status" value="1"/>
</dbReference>
<comment type="similarity">
    <text evidence="1">Belongs to the UPF0735 family.</text>
</comment>
<proteinExistence type="inferred from homology"/>
<dbReference type="AlphaFoldDB" id="A0A419SIY4"/>
<dbReference type="OrthoDB" id="9788773at2"/>
<sequence>MKREEKYYLVRDEILPEAILKTVDAKKLLDSGEALTVNEAVEKVGLSRSAYYKYKDGVFLFNAMSREVIVTIAATLEHRSGVLSKFLSFVARQGGNVLTINQTIPVQGMAHVSMSIDTAFMNLTTAEFIEKLGNLDGVTKAVIVGRG</sequence>
<dbReference type="NCBIfam" id="NF003361">
    <property type="entry name" value="PRK04435.1"/>
    <property type="match status" value="1"/>
</dbReference>
<dbReference type="Gene3D" id="3.30.70.260">
    <property type="match status" value="1"/>
</dbReference>
<evidence type="ECO:0000256" key="1">
    <source>
        <dbReference type="HAMAP-Rule" id="MF_00707"/>
    </source>
</evidence>
<dbReference type="HAMAP" id="MF_00707">
    <property type="entry name" value="UPF0735"/>
    <property type="match status" value="1"/>
</dbReference>
<accession>A0A419SIY4</accession>
<comment type="caution">
    <text evidence="3">The sequence shown here is derived from an EMBL/GenBank/DDBJ whole genome shotgun (WGS) entry which is preliminary data.</text>
</comment>
<dbReference type="PROSITE" id="PS51671">
    <property type="entry name" value="ACT"/>
    <property type="match status" value="1"/>
</dbReference>
<gene>
    <name evidence="3" type="ORF">BEP19_05640</name>
</gene>
<feature type="domain" description="ACT" evidence="2">
    <location>
        <begin position="71"/>
        <end position="146"/>
    </location>
</feature>
<evidence type="ECO:0000313" key="4">
    <source>
        <dbReference type="Proteomes" id="UP000284219"/>
    </source>
</evidence>
<dbReference type="InterPro" id="IPR002912">
    <property type="entry name" value="ACT_dom"/>
</dbReference>
<dbReference type="Proteomes" id="UP000284219">
    <property type="component" value="Unassembled WGS sequence"/>
</dbReference>
<protein>
    <recommendedName>
        <fullName evidence="1">UPF0735 ACT domain-containing protein BEP19_05640</fullName>
    </recommendedName>
</protein>
<dbReference type="RefSeq" id="WP_120189139.1">
    <property type="nucleotide sequence ID" value="NZ_MCHY01000008.1"/>
</dbReference>